<reference evidence="2 3" key="1">
    <citation type="submission" date="2018-01" db="EMBL/GenBank/DDBJ databases">
        <title>Metagenomic assembled genomes from two thermal pools in the Uzon Caldera, Kamchatka, Russia.</title>
        <authorList>
            <person name="Wilkins L."/>
            <person name="Ettinger C."/>
        </authorList>
    </citation>
    <scope>NUCLEOTIDE SEQUENCE [LARGE SCALE GENOMIC DNA]</scope>
    <source>
        <strain evidence="2">ZAV-04</strain>
    </source>
</reference>
<accession>A0A2J6WH03</accession>
<organism evidence="2 3">
    <name type="scientific">Thermodesulfovibrio aggregans</name>
    <dbReference type="NCBI Taxonomy" id="86166"/>
    <lineage>
        <taxon>Bacteria</taxon>
        <taxon>Pseudomonadati</taxon>
        <taxon>Nitrospirota</taxon>
        <taxon>Thermodesulfovibrionia</taxon>
        <taxon>Thermodesulfovibrionales</taxon>
        <taxon>Thermodesulfovibrionaceae</taxon>
        <taxon>Thermodesulfovibrio</taxon>
    </lineage>
</organism>
<proteinExistence type="predicted"/>
<evidence type="ECO:0000313" key="3">
    <source>
        <dbReference type="Proteomes" id="UP000242288"/>
    </source>
</evidence>
<evidence type="ECO:0000313" key="2">
    <source>
        <dbReference type="EMBL" id="PMP69619.1"/>
    </source>
</evidence>
<name>A0A2J6WH03_9BACT</name>
<gene>
    <name evidence="2" type="ORF">C0186_06475</name>
</gene>
<dbReference type="EMBL" id="PNIO01000057">
    <property type="protein sequence ID" value="PMP69619.1"/>
    <property type="molecule type" value="Genomic_DNA"/>
</dbReference>
<evidence type="ECO:0000256" key="1">
    <source>
        <dbReference type="SAM" id="Coils"/>
    </source>
</evidence>
<dbReference type="AlphaFoldDB" id="A0A2J6WH03"/>
<keyword evidence="1" id="KW-0175">Coiled coil</keyword>
<feature type="non-terminal residue" evidence="2">
    <location>
        <position position="100"/>
    </location>
</feature>
<evidence type="ECO:0008006" key="4">
    <source>
        <dbReference type="Google" id="ProtNLM"/>
    </source>
</evidence>
<comment type="caution">
    <text evidence="2">The sequence shown here is derived from an EMBL/GenBank/DDBJ whole genome shotgun (WGS) entry which is preliminary data.</text>
</comment>
<sequence>MIFGIELIEELEKLDPAVRTAFLKILRLIEQTIGDVVKKEDFLALKRAVEELSENVKELSKNVKELAEAQKHAEERLTRLEQTVAELAEAQKHAEERLTR</sequence>
<protein>
    <recommendedName>
        <fullName evidence="4">Chordopoxvirus fusion protein</fullName>
    </recommendedName>
</protein>
<feature type="coiled-coil region" evidence="1">
    <location>
        <begin position="42"/>
        <end position="97"/>
    </location>
</feature>
<dbReference type="Proteomes" id="UP000242288">
    <property type="component" value="Unassembled WGS sequence"/>
</dbReference>